<reference evidence="2 3" key="1">
    <citation type="submission" date="2019-01" db="EMBL/GenBank/DDBJ databases">
        <authorList>
            <person name="Zhang S."/>
        </authorList>
    </citation>
    <scope>NUCLEOTIDE SEQUENCE [LARGE SCALE GENOMIC DNA]</scope>
    <source>
        <strain evidence="2 3">1626</strain>
    </source>
</reference>
<dbReference type="GO" id="GO:0016874">
    <property type="term" value="F:ligase activity"/>
    <property type="evidence" value="ECO:0007669"/>
    <property type="project" value="UniProtKB-KW"/>
</dbReference>
<dbReference type="EMBL" id="SPUH01000001">
    <property type="protein sequence ID" value="TKS53403.1"/>
    <property type="molecule type" value="Genomic_DNA"/>
</dbReference>
<dbReference type="InterPro" id="IPR004843">
    <property type="entry name" value="Calcineurin-like_PHP"/>
</dbReference>
<proteinExistence type="predicted"/>
<dbReference type="GO" id="GO:0004519">
    <property type="term" value="F:endonuclease activity"/>
    <property type="evidence" value="ECO:0007669"/>
    <property type="project" value="UniProtKB-KW"/>
</dbReference>
<keyword evidence="3" id="KW-1185">Reference proteome</keyword>
<name>A0A4Z1RB60_9GAMM</name>
<dbReference type="GO" id="GO:0016787">
    <property type="term" value="F:hydrolase activity"/>
    <property type="evidence" value="ECO:0007669"/>
    <property type="project" value="UniProtKB-KW"/>
</dbReference>
<accession>A0A4Z1RB60</accession>
<keyword evidence="2" id="KW-0255">Endonuclease</keyword>
<dbReference type="NCBIfam" id="TIGR04123">
    <property type="entry name" value="P_estr_lig_assc"/>
    <property type="match status" value="1"/>
</dbReference>
<keyword evidence="2" id="KW-0436">Ligase</keyword>
<dbReference type="PANTHER" id="PTHR39323">
    <property type="entry name" value="BLR1149 PROTEIN"/>
    <property type="match status" value="1"/>
</dbReference>
<feature type="domain" description="Calcineurin-like phosphoesterase" evidence="1">
    <location>
        <begin position="28"/>
        <end position="138"/>
    </location>
</feature>
<dbReference type="Pfam" id="PF00149">
    <property type="entry name" value="Metallophos"/>
    <property type="match status" value="1"/>
</dbReference>
<keyword evidence="2" id="KW-0378">Hydrolase</keyword>
<dbReference type="InterPro" id="IPR026336">
    <property type="entry name" value="PdeM-like"/>
</dbReference>
<dbReference type="RefSeq" id="WP_134672788.1">
    <property type="nucleotide sequence ID" value="NZ_SPUH01000001.1"/>
</dbReference>
<dbReference type="SUPFAM" id="SSF56300">
    <property type="entry name" value="Metallo-dependent phosphatases"/>
    <property type="match status" value="1"/>
</dbReference>
<protein>
    <submittedName>
        <fullName evidence="2">Ligase-associated DNA damage response endonuclease PdeM</fullName>
        <ecNumber evidence="2">3.1.-.-</ecNumber>
    </submittedName>
</protein>
<sequence length="220" mass="24143">MADEREVLVAGEPVLLHAERALFWPRARTLVIADLHLGKADHFRRAGIALPVGGTSHDLERLDALLELTGAERLLVLGDLLHGEIPEAPWLARWYAFRNRWASLLVDVVAGNHDRVLRRHPERAASMGLTLHAPYVHEAPFLFVHAAEDAPVGGEGYVLAGHLHPVLRLPGLPRLPVFRFADVGILPAFTTFAGGMPFDPVRDERVFVCAPGALVEMPVA</sequence>
<comment type="caution">
    <text evidence="2">The sequence shown here is derived from an EMBL/GenBank/DDBJ whole genome shotgun (WGS) entry which is preliminary data.</text>
</comment>
<dbReference type="Proteomes" id="UP000298681">
    <property type="component" value="Unassembled WGS sequence"/>
</dbReference>
<dbReference type="Gene3D" id="3.60.21.10">
    <property type="match status" value="1"/>
</dbReference>
<gene>
    <name evidence="2" type="primary">pdeM</name>
    <name evidence="2" type="ORF">E4582_00525</name>
</gene>
<dbReference type="PANTHER" id="PTHR39323:SF1">
    <property type="entry name" value="BLR1149 PROTEIN"/>
    <property type="match status" value="1"/>
</dbReference>
<dbReference type="PIRSF" id="PIRSF000887">
    <property type="entry name" value="Pesterase_MJ0037"/>
    <property type="match status" value="1"/>
</dbReference>
<organism evidence="2 3">
    <name type="scientific">Luteimonas yindakuii</name>
    <dbReference type="NCBI Taxonomy" id="2565782"/>
    <lineage>
        <taxon>Bacteria</taxon>
        <taxon>Pseudomonadati</taxon>
        <taxon>Pseudomonadota</taxon>
        <taxon>Gammaproteobacteria</taxon>
        <taxon>Lysobacterales</taxon>
        <taxon>Lysobacteraceae</taxon>
        <taxon>Luteimonas</taxon>
    </lineage>
</organism>
<evidence type="ECO:0000259" key="1">
    <source>
        <dbReference type="Pfam" id="PF00149"/>
    </source>
</evidence>
<dbReference type="AlphaFoldDB" id="A0A4Z1RB60"/>
<dbReference type="InterPro" id="IPR024173">
    <property type="entry name" value="Pesterase_MJ0037-like"/>
</dbReference>
<evidence type="ECO:0000313" key="3">
    <source>
        <dbReference type="Proteomes" id="UP000298681"/>
    </source>
</evidence>
<dbReference type="EC" id="3.1.-.-" evidence="2"/>
<evidence type="ECO:0000313" key="2">
    <source>
        <dbReference type="EMBL" id="TKS53403.1"/>
    </source>
</evidence>
<dbReference type="InterPro" id="IPR029052">
    <property type="entry name" value="Metallo-depent_PP-like"/>
</dbReference>
<keyword evidence="2" id="KW-0540">Nuclease</keyword>